<reference evidence="2 3" key="1">
    <citation type="journal article" date="2007" name="Science">
        <title>The Chlamydomonas genome reveals the evolution of key animal and plant functions.</title>
        <authorList>
            <person name="Merchant S.S."/>
            <person name="Prochnik S.E."/>
            <person name="Vallon O."/>
            <person name="Harris E.H."/>
            <person name="Karpowicz S.J."/>
            <person name="Witman G.B."/>
            <person name="Terry A."/>
            <person name="Salamov A."/>
            <person name="Fritz-Laylin L.K."/>
            <person name="Marechal-Drouard L."/>
            <person name="Marshall W.F."/>
            <person name="Qu L.H."/>
            <person name="Nelson D.R."/>
            <person name="Sanderfoot A.A."/>
            <person name="Spalding M.H."/>
            <person name="Kapitonov V.V."/>
            <person name="Ren Q."/>
            <person name="Ferris P."/>
            <person name="Lindquist E."/>
            <person name="Shapiro H."/>
            <person name="Lucas S.M."/>
            <person name="Grimwood J."/>
            <person name="Schmutz J."/>
            <person name="Cardol P."/>
            <person name="Cerutti H."/>
            <person name="Chanfreau G."/>
            <person name="Chen C.L."/>
            <person name="Cognat V."/>
            <person name="Croft M.T."/>
            <person name="Dent R."/>
            <person name="Dutcher S."/>
            <person name="Fernandez E."/>
            <person name="Fukuzawa H."/>
            <person name="Gonzalez-Ballester D."/>
            <person name="Gonzalez-Halphen D."/>
            <person name="Hallmann A."/>
            <person name="Hanikenne M."/>
            <person name="Hippler M."/>
            <person name="Inwood W."/>
            <person name="Jabbari K."/>
            <person name="Kalanon M."/>
            <person name="Kuras R."/>
            <person name="Lefebvre P.A."/>
            <person name="Lemaire S.D."/>
            <person name="Lobanov A.V."/>
            <person name="Lohr M."/>
            <person name="Manuell A."/>
            <person name="Meier I."/>
            <person name="Mets L."/>
            <person name="Mittag M."/>
            <person name="Mittelmeier T."/>
            <person name="Moroney J.V."/>
            <person name="Moseley J."/>
            <person name="Napoli C."/>
            <person name="Nedelcu A.M."/>
            <person name="Niyogi K."/>
            <person name="Novoselov S.V."/>
            <person name="Paulsen I.T."/>
            <person name="Pazour G."/>
            <person name="Purton S."/>
            <person name="Ral J.P."/>
            <person name="Riano-Pachon D.M."/>
            <person name="Riekhof W."/>
            <person name="Rymarquis L."/>
            <person name="Schroda M."/>
            <person name="Stern D."/>
            <person name="Umen J."/>
            <person name="Willows R."/>
            <person name="Wilson N."/>
            <person name="Zimmer S.L."/>
            <person name="Allmer J."/>
            <person name="Balk J."/>
            <person name="Bisova K."/>
            <person name="Chen C.J."/>
            <person name="Elias M."/>
            <person name="Gendler K."/>
            <person name="Hauser C."/>
            <person name="Lamb M.R."/>
            <person name="Ledford H."/>
            <person name="Long J.C."/>
            <person name="Minagawa J."/>
            <person name="Page M.D."/>
            <person name="Pan J."/>
            <person name="Pootakham W."/>
            <person name="Roje S."/>
            <person name="Rose A."/>
            <person name="Stahlberg E."/>
            <person name="Terauchi A.M."/>
            <person name="Yang P."/>
            <person name="Ball S."/>
            <person name="Bowler C."/>
            <person name="Dieckmann C.L."/>
            <person name="Gladyshev V.N."/>
            <person name="Green P."/>
            <person name="Jorgensen R."/>
            <person name="Mayfield S."/>
            <person name="Mueller-Roeber B."/>
            <person name="Rajamani S."/>
            <person name="Sayre R.T."/>
            <person name="Brokstein P."/>
            <person name="Dubchak I."/>
            <person name="Goodstein D."/>
            <person name="Hornick L."/>
            <person name="Huang Y.W."/>
            <person name="Jhaveri J."/>
            <person name="Luo Y."/>
            <person name="Martinez D."/>
            <person name="Ngau W.C."/>
            <person name="Otillar B."/>
            <person name="Poliakov A."/>
            <person name="Porter A."/>
            <person name="Szajkowski L."/>
            <person name="Werner G."/>
            <person name="Zhou K."/>
            <person name="Grigoriev I.V."/>
            <person name="Rokhsar D.S."/>
            <person name="Grossman A.R."/>
        </authorList>
    </citation>
    <scope>NUCLEOTIDE SEQUENCE [LARGE SCALE GENOMIC DNA]</scope>
    <source>
        <strain evidence="3">CC-503</strain>
    </source>
</reference>
<proteinExistence type="predicted"/>
<evidence type="ECO:0000313" key="2">
    <source>
        <dbReference type="EMBL" id="PNW80810.1"/>
    </source>
</evidence>
<dbReference type="KEGG" id="cre:CHLRE_07g330500v5"/>
<evidence type="ECO:0000313" key="3">
    <source>
        <dbReference type="Proteomes" id="UP000006906"/>
    </source>
</evidence>
<dbReference type="PANTHER" id="PTHR35331">
    <property type="entry name" value="STAGE V SPORULATION PROTEIN S"/>
    <property type="match status" value="1"/>
</dbReference>
<protein>
    <submittedName>
        <fullName evidence="2">Uncharacterized protein</fullName>
    </submittedName>
</protein>
<accession>A8IH56</accession>
<dbReference type="HOGENOM" id="CLU_504696_0_0_1"/>
<dbReference type="EMBL" id="CM008968">
    <property type="protein sequence ID" value="PNW80810.1"/>
    <property type="molecule type" value="Genomic_DNA"/>
</dbReference>
<dbReference type="PANTHER" id="PTHR35331:SF1">
    <property type="entry name" value="STAGE V SPORULATION PROTEIN S"/>
    <property type="match status" value="1"/>
</dbReference>
<dbReference type="GO" id="GO:0003676">
    <property type="term" value="F:nucleic acid binding"/>
    <property type="evidence" value="ECO:0007669"/>
    <property type="project" value="InterPro"/>
</dbReference>
<name>A8IH56_CHLRE</name>
<dbReference type="Gene3D" id="3.30.110.20">
    <property type="entry name" value="Alba-like domain"/>
    <property type="match status" value="2"/>
</dbReference>
<dbReference type="Gramene" id="PNW80810">
    <property type="protein sequence ID" value="PNW80810"/>
    <property type="gene ID" value="CHLRE_07g330500v5"/>
</dbReference>
<dbReference type="Pfam" id="PF04232">
    <property type="entry name" value="SpoVS"/>
    <property type="match status" value="1"/>
</dbReference>
<dbReference type="Proteomes" id="UP000006906">
    <property type="component" value="Chromosome 7"/>
</dbReference>
<gene>
    <name evidence="2" type="ORF">CHLRE_07g330500v5</name>
</gene>
<organism evidence="2 3">
    <name type="scientific">Chlamydomonas reinhardtii</name>
    <name type="common">Chlamydomonas smithii</name>
    <dbReference type="NCBI Taxonomy" id="3055"/>
    <lineage>
        <taxon>Eukaryota</taxon>
        <taxon>Viridiplantae</taxon>
        <taxon>Chlorophyta</taxon>
        <taxon>core chlorophytes</taxon>
        <taxon>Chlorophyceae</taxon>
        <taxon>CS clade</taxon>
        <taxon>Chlamydomonadales</taxon>
        <taxon>Chlamydomonadaceae</taxon>
        <taxon>Chlamydomonas</taxon>
    </lineage>
</organism>
<dbReference type="OrthoDB" id="550806at2759"/>
<dbReference type="InterPro" id="IPR007347">
    <property type="entry name" value="SpoVS"/>
</dbReference>
<feature type="compositionally biased region" description="Low complexity" evidence="1">
    <location>
        <begin position="25"/>
        <end position="52"/>
    </location>
</feature>
<sequence>MPAGPFGGPRTVNQPRAPAHPQAVRSSATSTSTSSRSGPQAAAPGALPQASSRTGLVTGPAWPEADPAVTEASVFEADAGALASEPLSMLTETAAGLTLVPFIAAQMRTADDSAVGPSGSLVHVADVEVVDDEDFAHSSTCVFDADAAAAAAAVAAAAAHPVSYLQQDDSSACSGDSSMIFSSGPCGSASVSAATHGGDPSKACSARGPSDAGTAFQQLSARTAHMPTPGHPSHRHAHAQAGRTVAIVPASALQPAATAPVAEAESSSPFNAVLRASRGTSCVLPAAPHPLSSLSPQASHASCTHSLTSSRRSLRDQNSVTIKATTVVKDAAGAIDKILSRGVTALVTALRSGPPPYGCAYDSLNQAVKAIAVARQYAKETGPEGAEVTFLPFHRNDSTERPDPLRLAFLVFPVAQLQEPLKTADETVLNVARGSDVHKMASAIIAVMLDRGQAVMKAAGADAIFVAMSAVVNARHRLVAKHGFDLMMAAAWITEDTQATMGRESKFLRFNILKTEPAGPKSLVAPTLPAGLDLMCPVMC</sequence>
<dbReference type="PaxDb" id="3055-EDP05696"/>
<dbReference type="AlphaFoldDB" id="A8IH56"/>
<keyword evidence="3" id="KW-1185">Reference proteome</keyword>
<dbReference type="InParanoid" id="A8IH56"/>
<dbReference type="GeneID" id="5716171"/>
<dbReference type="InterPro" id="IPR036882">
    <property type="entry name" value="Alba-like_dom_sf"/>
</dbReference>
<evidence type="ECO:0000256" key="1">
    <source>
        <dbReference type="SAM" id="MobiDB-lite"/>
    </source>
</evidence>
<feature type="region of interest" description="Disordered" evidence="1">
    <location>
        <begin position="1"/>
        <end position="64"/>
    </location>
</feature>
<dbReference type="RefSeq" id="XP_001690437.1">
    <property type="nucleotide sequence ID" value="XM_001690385.2"/>
</dbReference>